<dbReference type="AlphaFoldDB" id="A0ABD0N7N0"/>
<protein>
    <submittedName>
        <fullName evidence="2">Uncharacterized protein</fullName>
    </submittedName>
</protein>
<organism evidence="2 3">
    <name type="scientific">Cirrhinus mrigala</name>
    <name type="common">Mrigala</name>
    <dbReference type="NCBI Taxonomy" id="683832"/>
    <lineage>
        <taxon>Eukaryota</taxon>
        <taxon>Metazoa</taxon>
        <taxon>Chordata</taxon>
        <taxon>Craniata</taxon>
        <taxon>Vertebrata</taxon>
        <taxon>Euteleostomi</taxon>
        <taxon>Actinopterygii</taxon>
        <taxon>Neopterygii</taxon>
        <taxon>Teleostei</taxon>
        <taxon>Ostariophysi</taxon>
        <taxon>Cypriniformes</taxon>
        <taxon>Cyprinidae</taxon>
        <taxon>Labeoninae</taxon>
        <taxon>Labeonini</taxon>
        <taxon>Cirrhinus</taxon>
    </lineage>
</organism>
<feature type="non-terminal residue" evidence="2">
    <location>
        <position position="1"/>
    </location>
</feature>
<evidence type="ECO:0000313" key="3">
    <source>
        <dbReference type="Proteomes" id="UP001529510"/>
    </source>
</evidence>
<sequence length="61" mass="7077">ECKLSGKAREDHTYSCDYWFTPYHRHTALRSAKLQNTGFRSNPQLHANRTGHSSDQQEEAI</sequence>
<comment type="caution">
    <text evidence="2">The sequence shown here is derived from an EMBL/GenBank/DDBJ whole genome shotgun (WGS) entry which is preliminary data.</text>
</comment>
<proteinExistence type="predicted"/>
<feature type="compositionally biased region" description="Polar residues" evidence="1">
    <location>
        <begin position="35"/>
        <end position="54"/>
    </location>
</feature>
<dbReference type="EMBL" id="JAMKFB020000024">
    <property type="protein sequence ID" value="KAL0156318.1"/>
    <property type="molecule type" value="Genomic_DNA"/>
</dbReference>
<feature type="region of interest" description="Disordered" evidence="1">
    <location>
        <begin position="35"/>
        <end position="61"/>
    </location>
</feature>
<evidence type="ECO:0000313" key="2">
    <source>
        <dbReference type="EMBL" id="KAL0156318.1"/>
    </source>
</evidence>
<dbReference type="Proteomes" id="UP001529510">
    <property type="component" value="Unassembled WGS sequence"/>
</dbReference>
<reference evidence="2 3" key="1">
    <citation type="submission" date="2024-05" db="EMBL/GenBank/DDBJ databases">
        <title>Genome sequencing and assembly of Indian major carp, Cirrhinus mrigala (Hamilton, 1822).</title>
        <authorList>
            <person name="Mohindra V."/>
            <person name="Chowdhury L.M."/>
            <person name="Lal K."/>
            <person name="Jena J.K."/>
        </authorList>
    </citation>
    <scope>NUCLEOTIDE SEQUENCE [LARGE SCALE GENOMIC DNA]</scope>
    <source>
        <strain evidence="2">CM1030</strain>
        <tissue evidence="2">Blood</tissue>
    </source>
</reference>
<name>A0ABD0N7N0_CIRMR</name>
<gene>
    <name evidence="2" type="ORF">M9458_047564</name>
</gene>
<accession>A0ABD0N7N0</accession>
<keyword evidence="3" id="KW-1185">Reference proteome</keyword>
<evidence type="ECO:0000256" key="1">
    <source>
        <dbReference type="SAM" id="MobiDB-lite"/>
    </source>
</evidence>